<proteinExistence type="inferred from homology"/>
<evidence type="ECO:0000256" key="1">
    <source>
        <dbReference type="ARBA" id="ARBA00008005"/>
    </source>
</evidence>
<evidence type="ECO:0000259" key="5">
    <source>
        <dbReference type="Pfam" id="PF22671"/>
    </source>
</evidence>
<dbReference type="InterPro" id="IPR020287">
    <property type="entry name" value="Tail_sheath_C"/>
</dbReference>
<feature type="domain" description="Phage tail sheath protein-like beta-sandwich" evidence="3">
    <location>
        <begin position="91"/>
        <end position="180"/>
    </location>
</feature>
<dbReference type="InterPro" id="IPR054564">
    <property type="entry name" value="Gp18_domIII_N"/>
</dbReference>
<keyword evidence="7" id="KW-1185">Reference proteome</keyword>
<gene>
    <name evidence="6" type="ORF">PAT3040_06142</name>
</gene>
<dbReference type="RefSeq" id="WP_108995653.1">
    <property type="nucleotide sequence ID" value="NZ_BDQX01000394.1"/>
</dbReference>
<dbReference type="Gene3D" id="3.30.1490.360">
    <property type="match status" value="1"/>
</dbReference>
<dbReference type="Pfam" id="PF17481">
    <property type="entry name" value="Phage_sheath_domII"/>
    <property type="match status" value="1"/>
</dbReference>
<dbReference type="InterPro" id="IPR035089">
    <property type="entry name" value="Phage_sheath_subtilisin"/>
</dbReference>
<dbReference type="EMBL" id="BDQX01000394">
    <property type="protein sequence ID" value="GBG11341.1"/>
    <property type="molecule type" value="Genomic_DNA"/>
</dbReference>
<name>A0A2R5F503_9BACL</name>
<dbReference type="Pfam" id="PF04984">
    <property type="entry name" value="Phage_sheath_1"/>
    <property type="match status" value="1"/>
</dbReference>
<dbReference type="Gene3D" id="3.30.360.90">
    <property type="match status" value="1"/>
</dbReference>
<evidence type="ECO:0000313" key="7">
    <source>
        <dbReference type="Proteomes" id="UP000245202"/>
    </source>
</evidence>
<evidence type="ECO:0000259" key="3">
    <source>
        <dbReference type="Pfam" id="PF17481"/>
    </source>
</evidence>
<sequence length="439" mass="46433">MTGGNWTVTNKTRPGVYVNFKNAPQPLGAVGERGVATLPAILPWGASKQLIAIEAGENTMDKLGYPVSAPELLLVRETLKRAKTLLLYRVNEGVKATATAGELVATARYGGVRGNDITIVVETNVDNAALFDVRTLVAGVELDAQTVADIAGLQDNAWVTWNATGDLAVSAGIPLAGGSNGTAAAQDYSDYLDAVETQQFQTMALPSTDTDLKAVFVAFVNGLRNNEGRKATLVLENYPGADSEGVISVKNGVVLENGAALTAAQATAWVAGASAAAGVNESLTYASYDGAVDASPRYTHTQTTTALQNGEFLFTQDGGRAFVEQDINTFTSFAPDKGRAFSKNRVIRALDAINNDLSGLFSNYYIGKISNDANGRELFKNECVNYLTNLVNLGALQNFDPGADVIVQPIEGQTDGVLVELRVQPVDAVEKIYISVEVV</sequence>
<accession>A0A2R5F503</accession>
<dbReference type="Gene3D" id="3.30.1370.220">
    <property type="match status" value="1"/>
</dbReference>
<evidence type="ECO:0008006" key="8">
    <source>
        <dbReference type="Google" id="ProtNLM"/>
    </source>
</evidence>
<feature type="domain" description="Tail sheath protein C-terminal" evidence="4">
    <location>
        <begin position="336"/>
        <end position="438"/>
    </location>
</feature>
<comment type="caution">
    <text evidence="6">The sequence shown here is derived from an EMBL/GenBank/DDBJ whole genome shotgun (WGS) entry which is preliminary data.</text>
</comment>
<dbReference type="Proteomes" id="UP000245202">
    <property type="component" value="Unassembled WGS sequence"/>
</dbReference>
<evidence type="ECO:0000259" key="2">
    <source>
        <dbReference type="Pfam" id="PF04984"/>
    </source>
</evidence>
<feature type="domain" description="Tail sheath protein Gp18-like" evidence="5">
    <location>
        <begin position="33"/>
        <end position="90"/>
    </location>
</feature>
<protein>
    <recommendedName>
        <fullName evidence="8">Phage tail sheath protein</fullName>
    </recommendedName>
</protein>
<dbReference type="Gene3D" id="2.60.40.4290">
    <property type="match status" value="1"/>
</dbReference>
<dbReference type="Gene3D" id="3.40.50.11790">
    <property type="match status" value="1"/>
</dbReference>
<dbReference type="AlphaFoldDB" id="A0A2R5F503"/>
<dbReference type="Pfam" id="PF22671">
    <property type="entry name" value="Gp18_domIII_N"/>
    <property type="match status" value="1"/>
</dbReference>
<feature type="domain" description="Tail sheath protein subtilisin-like" evidence="2">
    <location>
        <begin position="181"/>
        <end position="329"/>
    </location>
</feature>
<comment type="similarity">
    <text evidence="1">Belongs to the myoviridae tail sheath protein family.</text>
</comment>
<evidence type="ECO:0000259" key="4">
    <source>
        <dbReference type="Pfam" id="PF17482"/>
    </source>
</evidence>
<evidence type="ECO:0000313" key="6">
    <source>
        <dbReference type="EMBL" id="GBG11341.1"/>
    </source>
</evidence>
<dbReference type="Pfam" id="PF17482">
    <property type="entry name" value="Phage_sheath_1C"/>
    <property type="match status" value="1"/>
</dbReference>
<reference evidence="6 7" key="1">
    <citation type="submission" date="2017-08" db="EMBL/GenBank/DDBJ databases">
        <title>Substantial Increase in Enzyme Production by Combined Drug-Resistance Mutations in Paenibacillus agaridevorans.</title>
        <authorList>
            <person name="Tanaka Y."/>
            <person name="Funane K."/>
            <person name="Hosaka T."/>
            <person name="Shiwa Y."/>
            <person name="Fujita N."/>
            <person name="Miyazaki T."/>
            <person name="Yoshikawa H."/>
            <person name="Murakami K."/>
            <person name="Kasahara K."/>
            <person name="Inaoka T."/>
            <person name="Hiraga Y."/>
            <person name="Ochi K."/>
        </authorList>
    </citation>
    <scope>NUCLEOTIDE SEQUENCE [LARGE SCALE GENOMIC DNA]</scope>
    <source>
        <strain evidence="6 7">T-3040</strain>
    </source>
</reference>
<organism evidence="6 7">
    <name type="scientific">Paenibacillus agaridevorans</name>
    <dbReference type="NCBI Taxonomy" id="171404"/>
    <lineage>
        <taxon>Bacteria</taxon>
        <taxon>Bacillati</taxon>
        <taxon>Bacillota</taxon>
        <taxon>Bacilli</taxon>
        <taxon>Bacillales</taxon>
        <taxon>Paenibacillaceae</taxon>
        <taxon>Paenibacillus</taxon>
    </lineage>
</organism>
<dbReference type="InterPro" id="IPR035326">
    <property type="entry name" value="Beta_sandwich_Seath"/>
</dbReference>